<reference evidence="1 2" key="1">
    <citation type="journal article" date="2018" name="Cell">
        <title>The Chara Genome: Secondary Complexity and Implications for Plant Terrestrialization.</title>
        <authorList>
            <person name="Nishiyama T."/>
            <person name="Sakayama H."/>
            <person name="Vries J.D."/>
            <person name="Buschmann H."/>
            <person name="Saint-Marcoux D."/>
            <person name="Ullrich K.K."/>
            <person name="Haas F.B."/>
            <person name="Vanderstraeten L."/>
            <person name="Becker D."/>
            <person name="Lang D."/>
            <person name="Vosolsobe S."/>
            <person name="Rombauts S."/>
            <person name="Wilhelmsson P.K.I."/>
            <person name="Janitza P."/>
            <person name="Kern R."/>
            <person name="Heyl A."/>
            <person name="Rumpler F."/>
            <person name="Villalobos L.I.A.C."/>
            <person name="Clay J.M."/>
            <person name="Skokan R."/>
            <person name="Toyoda A."/>
            <person name="Suzuki Y."/>
            <person name="Kagoshima H."/>
            <person name="Schijlen E."/>
            <person name="Tajeshwar N."/>
            <person name="Catarino B."/>
            <person name="Hetherington A.J."/>
            <person name="Saltykova A."/>
            <person name="Bonnot C."/>
            <person name="Breuninger H."/>
            <person name="Symeonidi A."/>
            <person name="Radhakrishnan G.V."/>
            <person name="Van Nieuwerburgh F."/>
            <person name="Deforce D."/>
            <person name="Chang C."/>
            <person name="Karol K.G."/>
            <person name="Hedrich R."/>
            <person name="Ulvskov P."/>
            <person name="Glockner G."/>
            <person name="Delwiche C.F."/>
            <person name="Petrasek J."/>
            <person name="Van de Peer Y."/>
            <person name="Friml J."/>
            <person name="Beilby M."/>
            <person name="Dolan L."/>
            <person name="Kohara Y."/>
            <person name="Sugano S."/>
            <person name="Fujiyama A."/>
            <person name="Delaux P.-M."/>
            <person name="Quint M."/>
            <person name="TheiBen G."/>
            <person name="Hagemann M."/>
            <person name="Harholt J."/>
            <person name="Dunand C."/>
            <person name="Zachgo S."/>
            <person name="Langdale J."/>
            <person name="Maumus F."/>
            <person name="Straeten D.V.D."/>
            <person name="Gould S.B."/>
            <person name="Rensing S.A."/>
        </authorList>
    </citation>
    <scope>NUCLEOTIDE SEQUENCE [LARGE SCALE GENOMIC DNA]</scope>
    <source>
        <strain evidence="1 2">S276</strain>
    </source>
</reference>
<name>A0A388M966_CHABU</name>
<keyword evidence="2" id="KW-1185">Reference proteome</keyword>
<dbReference type="Gramene" id="GBG91002">
    <property type="protein sequence ID" value="GBG91002"/>
    <property type="gene ID" value="CBR_g51660"/>
</dbReference>
<gene>
    <name evidence="1" type="ORF">CBR_g51660</name>
</gene>
<protein>
    <submittedName>
        <fullName evidence="1">Uncharacterized protein</fullName>
    </submittedName>
</protein>
<organism evidence="1 2">
    <name type="scientific">Chara braunii</name>
    <name type="common">Braun's stonewort</name>
    <dbReference type="NCBI Taxonomy" id="69332"/>
    <lineage>
        <taxon>Eukaryota</taxon>
        <taxon>Viridiplantae</taxon>
        <taxon>Streptophyta</taxon>
        <taxon>Charophyceae</taxon>
        <taxon>Charales</taxon>
        <taxon>Characeae</taxon>
        <taxon>Chara</taxon>
    </lineage>
</organism>
<evidence type="ECO:0000313" key="2">
    <source>
        <dbReference type="Proteomes" id="UP000265515"/>
    </source>
</evidence>
<accession>A0A388M966</accession>
<sequence>MRWCFGFASTPSTVVHAVVVFDRSLKLKTMATRQGRNAMWHCFLACGKEVEHVRRVLCRRGQTQSSAWGSWW</sequence>
<dbReference type="AlphaFoldDB" id="A0A388M966"/>
<comment type="caution">
    <text evidence="1">The sequence shown here is derived from an EMBL/GenBank/DDBJ whole genome shotgun (WGS) entry which is preliminary data.</text>
</comment>
<proteinExistence type="predicted"/>
<dbReference type="Proteomes" id="UP000265515">
    <property type="component" value="Unassembled WGS sequence"/>
</dbReference>
<evidence type="ECO:0000313" key="1">
    <source>
        <dbReference type="EMBL" id="GBG91002.1"/>
    </source>
</evidence>
<dbReference type="EMBL" id="BFEA01000861">
    <property type="protein sequence ID" value="GBG91002.1"/>
    <property type="molecule type" value="Genomic_DNA"/>
</dbReference>